<keyword evidence="2" id="KW-1185">Reference proteome</keyword>
<dbReference type="Gene3D" id="3.40.50.1820">
    <property type="entry name" value="alpha/beta hydrolase"/>
    <property type="match status" value="1"/>
</dbReference>
<reference evidence="2" key="2">
    <citation type="submission" date="2016-01" db="EMBL/GenBank/DDBJ databases">
        <title>Six Aerococcus type strain genome sequencing and assembly using PacBio and Illumina Hiseq.</title>
        <authorList>
            <person name="Carkaci D."/>
            <person name="Dargis R."/>
            <person name="Nielsen X.C."/>
            <person name="Skovgaard O."/>
            <person name="Fuursted K."/>
            <person name="Christensen J.J."/>
        </authorList>
    </citation>
    <scope>NUCLEOTIDE SEQUENCE [LARGE SCALE GENOMIC DNA]</scope>
    <source>
        <strain evidence="2">CCUG42038B</strain>
    </source>
</reference>
<dbReference type="KEGG" id="auh:AWM75_07425"/>
<accession>A0A120IB16</accession>
<evidence type="ECO:0000313" key="1">
    <source>
        <dbReference type="EMBL" id="AMB99803.1"/>
    </source>
</evidence>
<dbReference type="EMBL" id="CP014163">
    <property type="protein sequence ID" value="AMB99803.1"/>
    <property type="molecule type" value="Genomic_DNA"/>
</dbReference>
<proteinExistence type="predicted"/>
<protein>
    <submittedName>
        <fullName evidence="1">Uncharacterized protein</fullName>
    </submittedName>
</protein>
<dbReference type="Proteomes" id="UP000062260">
    <property type="component" value="Chromosome"/>
</dbReference>
<evidence type="ECO:0000313" key="2">
    <source>
        <dbReference type="Proteomes" id="UP000062260"/>
    </source>
</evidence>
<name>A0A120IB16_9LACT</name>
<reference evidence="1 2" key="1">
    <citation type="journal article" date="2016" name="Genome Announc.">
        <title>Complete Genome Sequences of Aerococcus christensenii CCUG 28831T, Aerococcus sanguinicola CCUG 43001T, Aerococcus urinae CCUG 36881T, Aerococcus urinaeequi CCUG 28094T, Aerococcus urinaehominis CCUG 42038 BT, and Aerococcus viridans CCUG 4311T.</title>
        <authorList>
            <person name="Carkaci D."/>
            <person name="Dargis R."/>
            <person name="Nielsen X.C."/>
            <person name="Skovgaard O."/>
            <person name="Fuursted K."/>
            <person name="Christensen J.J."/>
        </authorList>
    </citation>
    <scope>NUCLEOTIDE SEQUENCE [LARGE SCALE GENOMIC DNA]</scope>
    <source>
        <strain evidence="1 2">CCUG42038B</strain>
    </source>
</reference>
<dbReference type="Pfam" id="PF12146">
    <property type="entry name" value="Hydrolase_4"/>
    <property type="match status" value="1"/>
</dbReference>
<dbReference type="InterPro" id="IPR029058">
    <property type="entry name" value="AB_hydrolase_fold"/>
</dbReference>
<dbReference type="STRING" id="128944.AWM75_07425"/>
<dbReference type="SUPFAM" id="SSF53474">
    <property type="entry name" value="alpha/beta-Hydrolases"/>
    <property type="match status" value="1"/>
</dbReference>
<dbReference type="InterPro" id="IPR051044">
    <property type="entry name" value="MAG_DAG_Lipase"/>
</dbReference>
<dbReference type="AlphaFoldDB" id="A0A120IB16"/>
<gene>
    <name evidence="1" type="ORF">AWM75_07425</name>
</gene>
<dbReference type="RefSeq" id="WP_067980289.1">
    <property type="nucleotide sequence ID" value="NZ_CP014163.1"/>
</dbReference>
<dbReference type="OrthoDB" id="9806902at2"/>
<sequence length="316" mass="35467">MTKNQQVPYQTYTNLPSSLPDRPYIPYYVWPATNRKPRAIIHIVHGMSEHATRYQDLANWFSRQGFVVVGHDHIGHGPLAKANQRLGYFGSRQASRDLVEDLRRVVQANQDRFPGLAYIILGHSMGSYITRLFLDQYSNQVDASILTGTNATSLLYFLGGQVADLLNLYQPQAVNYAIHRQLFGGGLVKTKDGVMTDNPLWYPPAPGQTHDFPLAAFPFTNNGFAELVKLASRATRPSWAKRLDPQLKLLIIGGLKDPLVNGGRDLDRLANQVQASPVQSARLLVYPNKGHEVLQYSGAQAVYQDILNWLNTWLDQ</sequence>
<dbReference type="PANTHER" id="PTHR11614">
    <property type="entry name" value="PHOSPHOLIPASE-RELATED"/>
    <property type="match status" value="1"/>
</dbReference>
<dbReference type="InterPro" id="IPR022742">
    <property type="entry name" value="Hydrolase_4"/>
</dbReference>
<organism evidence="1 2">
    <name type="scientific">Aerococcus urinaehominis</name>
    <dbReference type="NCBI Taxonomy" id="128944"/>
    <lineage>
        <taxon>Bacteria</taxon>
        <taxon>Bacillati</taxon>
        <taxon>Bacillota</taxon>
        <taxon>Bacilli</taxon>
        <taxon>Lactobacillales</taxon>
        <taxon>Aerococcaceae</taxon>
        <taxon>Aerococcus</taxon>
    </lineage>
</organism>